<feature type="region of interest" description="Disordered" evidence="1">
    <location>
        <begin position="123"/>
        <end position="155"/>
    </location>
</feature>
<name>A0AAN9F109_CROPI</name>
<reference evidence="2 3" key="1">
    <citation type="submission" date="2024-01" db="EMBL/GenBank/DDBJ databases">
        <title>The genomes of 5 underutilized Papilionoideae crops provide insights into root nodulation and disease resistanc.</title>
        <authorList>
            <person name="Yuan L."/>
        </authorList>
    </citation>
    <scope>NUCLEOTIDE SEQUENCE [LARGE SCALE GENOMIC DNA]</scope>
    <source>
        <strain evidence="2">ZHUSHIDOU_FW_LH</strain>
        <tissue evidence="2">Leaf</tissue>
    </source>
</reference>
<accession>A0AAN9F109</accession>
<dbReference type="AlphaFoldDB" id="A0AAN9F109"/>
<evidence type="ECO:0000313" key="3">
    <source>
        <dbReference type="Proteomes" id="UP001372338"/>
    </source>
</evidence>
<organism evidence="2 3">
    <name type="scientific">Crotalaria pallida</name>
    <name type="common">Smooth rattlebox</name>
    <name type="synonym">Crotalaria striata</name>
    <dbReference type="NCBI Taxonomy" id="3830"/>
    <lineage>
        <taxon>Eukaryota</taxon>
        <taxon>Viridiplantae</taxon>
        <taxon>Streptophyta</taxon>
        <taxon>Embryophyta</taxon>
        <taxon>Tracheophyta</taxon>
        <taxon>Spermatophyta</taxon>
        <taxon>Magnoliopsida</taxon>
        <taxon>eudicotyledons</taxon>
        <taxon>Gunneridae</taxon>
        <taxon>Pentapetalae</taxon>
        <taxon>rosids</taxon>
        <taxon>fabids</taxon>
        <taxon>Fabales</taxon>
        <taxon>Fabaceae</taxon>
        <taxon>Papilionoideae</taxon>
        <taxon>50 kb inversion clade</taxon>
        <taxon>genistoids sensu lato</taxon>
        <taxon>core genistoids</taxon>
        <taxon>Crotalarieae</taxon>
        <taxon>Crotalaria</taxon>
    </lineage>
</organism>
<keyword evidence="3" id="KW-1185">Reference proteome</keyword>
<dbReference type="Proteomes" id="UP001372338">
    <property type="component" value="Unassembled WGS sequence"/>
</dbReference>
<feature type="compositionally biased region" description="Polar residues" evidence="1">
    <location>
        <begin position="137"/>
        <end position="146"/>
    </location>
</feature>
<comment type="caution">
    <text evidence="2">The sequence shown here is derived from an EMBL/GenBank/DDBJ whole genome shotgun (WGS) entry which is preliminary data.</text>
</comment>
<evidence type="ECO:0000313" key="2">
    <source>
        <dbReference type="EMBL" id="KAK7266266.1"/>
    </source>
</evidence>
<protein>
    <submittedName>
        <fullName evidence="2">Uncharacterized protein</fullName>
    </submittedName>
</protein>
<dbReference type="EMBL" id="JAYWIO010000004">
    <property type="protein sequence ID" value="KAK7266266.1"/>
    <property type="molecule type" value="Genomic_DNA"/>
</dbReference>
<evidence type="ECO:0000256" key="1">
    <source>
        <dbReference type="SAM" id="MobiDB-lite"/>
    </source>
</evidence>
<sequence length="155" mass="16867">MLAEEATAEHHHLQCNSAIPSHIKKITFHVGPKKPTKSTVVDVSAAYELLKIYNLHKAETSNFKKPIDLCSKEPNKSLGSAFEGSSSPIPSHIKKITFRVGPMKNVVDDDEALKSCDLAKAETSSSKKPIKVMGSASDLQFQSSSASKEKTEIQC</sequence>
<proteinExistence type="predicted"/>
<gene>
    <name evidence="2" type="ORF">RIF29_18908</name>
</gene>